<dbReference type="GO" id="GO:0009401">
    <property type="term" value="P:phosphoenolpyruvate-dependent sugar phosphotransferase system"/>
    <property type="evidence" value="ECO:0007669"/>
    <property type="project" value="UniProtKB-KW"/>
</dbReference>
<dbReference type="eggNOG" id="COG2190">
    <property type="taxonomic scope" value="Bacteria"/>
</dbReference>
<keyword evidence="4" id="KW-0808">Transferase</keyword>
<evidence type="ECO:0000313" key="8">
    <source>
        <dbReference type="EMBL" id="SNV33558.1"/>
    </source>
</evidence>
<evidence type="ECO:0000256" key="6">
    <source>
        <dbReference type="ARBA" id="ARBA00022777"/>
    </source>
</evidence>
<evidence type="ECO:0000256" key="2">
    <source>
        <dbReference type="ARBA" id="ARBA00022448"/>
    </source>
</evidence>
<dbReference type="SUPFAM" id="SSF51261">
    <property type="entry name" value="Duplicated hybrid motif"/>
    <property type="match status" value="1"/>
</dbReference>
<dbReference type="GO" id="GO:0016301">
    <property type="term" value="F:kinase activity"/>
    <property type="evidence" value="ECO:0007669"/>
    <property type="project" value="UniProtKB-KW"/>
</dbReference>
<dbReference type="Gene3D" id="2.70.70.10">
    <property type="entry name" value="Glucose Permease (Domain IIA)"/>
    <property type="match status" value="1"/>
</dbReference>
<name>A0A239WI60_9ACTN</name>
<evidence type="ECO:0000313" key="9">
    <source>
        <dbReference type="Proteomes" id="UP000215332"/>
    </source>
</evidence>
<dbReference type="NCBIfam" id="TIGR00830">
    <property type="entry name" value="PTBA"/>
    <property type="match status" value="1"/>
</dbReference>
<feature type="domain" description="PTS EIIA type-1" evidence="7">
    <location>
        <begin position="20"/>
        <end position="124"/>
    </location>
</feature>
<keyword evidence="6" id="KW-0418">Kinase</keyword>
<accession>A0A239WI60</accession>
<keyword evidence="5" id="KW-0598">Phosphotransferase system</keyword>
<proteinExistence type="predicted"/>
<dbReference type="PANTHER" id="PTHR45008:SF1">
    <property type="entry name" value="PTS SYSTEM GLUCOSE-SPECIFIC EIIA COMPONENT"/>
    <property type="match status" value="1"/>
</dbReference>
<dbReference type="PANTHER" id="PTHR45008">
    <property type="entry name" value="PTS SYSTEM GLUCOSE-SPECIFIC EIIA COMPONENT"/>
    <property type="match status" value="1"/>
</dbReference>
<dbReference type="InterPro" id="IPR050890">
    <property type="entry name" value="PTS_EIIA_component"/>
</dbReference>
<dbReference type="InterPro" id="IPR001127">
    <property type="entry name" value="PTS_EIIA_1_perm"/>
</dbReference>
<dbReference type="Pfam" id="PF00358">
    <property type="entry name" value="PTS_EIIA_1"/>
    <property type="match status" value="1"/>
</dbReference>
<dbReference type="GO" id="GO:0005737">
    <property type="term" value="C:cytoplasm"/>
    <property type="evidence" value="ECO:0007669"/>
    <property type="project" value="UniProtKB-SubCell"/>
</dbReference>
<organism evidence="8 9">
    <name type="scientific">Cutibacterium granulosum</name>
    <dbReference type="NCBI Taxonomy" id="33011"/>
    <lineage>
        <taxon>Bacteria</taxon>
        <taxon>Bacillati</taxon>
        <taxon>Actinomycetota</taxon>
        <taxon>Actinomycetes</taxon>
        <taxon>Propionibacteriales</taxon>
        <taxon>Propionibacteriaceae</taxon>
        <taxon>Cutibacterium</taxon>
    </lineage>
</organism>
<dbReference type="InterPro" id="IPR011055">
    <property type="entry name" value="Dup_hybrid_motif"/>
</dbReference>
<evidence type="ECO:0000256" key="5">
    <source>
        <dbReference type="ARBA" id="ARBA00022683"/>
    </source>
</evidence>
<protein>
    <submittedName>
        <fullName evidence="8">EIICBA-Glc</fullName>
    </submittedName>
</protein>
<comment type="subcellular location">
    <subcellularLocation>
        <location evidence="1">Cytoplasm</location>
    </subcellularLocation>
</comment>
<reference evidence="8 9" key="1">
    <citation type="submission" date="2017-06" db="EMBL/GenBank/DDBJ databases">
        <authorList>
            <consortium name="Pathogen Informatics"/>
        </authorList>
    </citation>
    <scope>NUCLEOTIDE SEQUENCE [LARGE SCALE GENOMIC DNA]</scope>
    <source>
        <strain evidence="8 9">NCTC11865</strain>
    </source>
</reference>
<dbReference type="PROSITE" id="PS51093">
    <property type="entry name" value="PTS_EIIA_TYPE_1"/>
    <property type="match status" value="1"/>
</dbReference>
<gene>
    <name evidence="8" type="primary">ptsG_3</name>
    <name evidence="8" type="ORF">SAMEA4412665_00972</name>
</gene>
<sequence length="149" mass="15368">MTEITSPMPGVVHLLSDVPDPVFAQGVVGPGLALEPIGAGGQDVVAPIPGRIAKLHPHAFVIASDDVTVLVHLGIDTVQLNGAGFVMHAAEGDEVRAGDVLITWQPDEVRSGGRSAICPVVVLDNSAEDLTTLVEPENMVSPGDALLEV</sequence>
<dbReference type="EMBL" id="LT906441">
    <property type="protein sequence ID" value="SNV33558.1"/>
    <property type="molecule type" value="Genomic_DNA"/>
</dbReference>
<dbReference type="RefSeq" id="WP_095140973.1">
    <property type="nucleotide sequence ID" value="NZ_LT906441.1"/>
</dbReference>
<evidence type="ECO:0000256" key="3">
    <source>
        <dbReference type="ARBA" id="ARBA00022597"/>
    </source>
</evidence>
<evidence type="ECO:0000256" key="1">
    <source>
        <dbReference type="ARBA" id="ARBA00004496"/>
    </source>
</evidence>
<keyword evidence="2" id="KW-0813">Transport</keyword>
<dbReference type="AlphaFoldDB" id="A0A239WI60"/>
<evidence type="ECO:0000259" key="7">
    <source>
        <dbReference type="PROSITE" id="PS51093"/>
    </source>
</evidence>
<evidence type="ECO:0000256" key="4">
    <source>
        <dbReference type="ARBA" id="ARBA00022679"/>
    </source>
</evidence>
<dbReference type="Proteomes" id="UP000215332">
    <property type="component" value="Chromosome 1"/>
</dbReference>
<dbReference type="KEGG" id="cgrn:4412665_00972"/>
<keyword evidence="3" id="KW-0762">Sugar transport</keyword>